<keyword evidence="1" id="KW-0507">mRNA processing</keyword>
<evidence type="ECO:0000313" key="4">
    <source>
        <dbReference type="Proteomes" id="UP000245768"/>
    </source>
</evidence>
<dbReference type="GeneID" id="37046037"/>
<protein>
    <recommendedName>
        <fullName evidence="5">CCHC-type domain-containing protein</fullName>
    </recommendedName>
</protein>
<proteinExistence type="predicted"/>
<dbReference type="RefSeq" id="XP_025376431.1">
    <property type="nucleotide sequence ID" value="XM_025524121.1"/>
</dbReference>
<dbReference type="InParanoid" id="A0A316YMD6"/>
<dbReference type="Pfam" id="PF13917">
    <property type="entry name" value="zf-CCHC_3"/>
    <property type="match status" value="1"/>
</dbReference>
<dbReference type="OrthoDB" id="437973at2759"/>
<evidence type="ECO:0000313" key="3">
    <source>
        <dbReference type="EMBL" id="PWN89233.1"/>
    </source>
</evidence>
<dbReference type="EMBL" id="KZ819637">
    <property type="protein sequence ID" value="PWN89233.1"/>
    <property type="molecule type" value="Genomic_DNA"/>
</dbReference>
<keyword evidence="4" id="KW-1185">Reference proteome</keyword>
<dbReference type="GO" id="GO:0003676">
    <property type="term" value="F:nucleic acid binding"/>
    <property type="evidence" value="ECO:0007669"/>
    <property type="project" value="InterPro"/>
</dbReference>
<feature type="region of interest" description="Disordered" evidence="2">
    <location>
        <begin position="37"/>
        <end position="67"/>
    </location>
</feature>
<organism evidence="3 4">
    <name type="scientific">Acaromyces ingoldii</name>
    <dbReference type="NCBI Taxonomy" id="215250"/>
    <lineage>
        <taxon>Eukaryota</taxon>
        <taxon>Fungi</taxon>
        <taxon>Dikarya</taxon>
        <taxon>Basidiomycota</taxon>
        <taxon>Ustilaginomycotina</taxon>
        <taxon>Exobasidiomycetes</taxon>
        <taxon>Exobasidiales</taxon>
        <taxon>Cryptobasidiaceae</taxon>
        <taxon>Acaromyces</taxon>
    </lineage>
</organism>
<reference evidence="3 4" key="1">
    <citation type="journal article" date="2018" name="Mol. Biol. Evol.">
        <title>Broad Genomic Sampling Reveals a Smut Pathogenic Ancestry of the Fungal Clade Ustilaginomycotina.</title>
        <authorList>
            <person name="Kijpornyongpan T."/>
            <person name="Mondo S.J."/>
            <person name="Barry K."/>
            <person name="Sandor L."/>
            <person name="Lee J."/>
            <person name="Lipzen A."/>
            <person name="Pangilinan J."/>
            <person name="LaButti K."/>
            <person name="Hainaut M."/>
            <person name="Henrissat B."/>
            <person name="Grigoriev I.V."/>
            <person name="Spatafora J.W."/>
            <person name="Aime M.C."/>
        </authorList>
    </citation>
    <scope>NUCLEOTIDE SEQUENCE [LARGE SCALE GENOMIC DNA]</scope>
    <source>
        <strain evidence="3 4">MCA 4198</strain>
    </source>
</reference>
<evidence type="ECO:0000256" key="1">
    <source>
        <dbReference type="ARBA" id="ARBA00022664"/>
    </source>
</evidence>
<dbReference type="SUPFAM" id="SSF57756">
    <property type="entry name" value="Retrovirus zinc finger-like domains"/>
    <property type="match status" value="1"/>
</dbReference>
<dbReference type="InterPro" id="IPR036875">
    <property type="entry name" value="Znf_CCHC_sf"/>
</dbReference>
<evidence type="ECO:0008006" key="5">
    <source>
        <dbReference type="Google" id="ProtNLM"/>
    </source>
</evidence>
<feature type="compositionally biased region" description="Low complexity" evidence="2">
    <location>
        <begin position="116"/>
        <end position="125"/>
    </location>
</feature>
<feature type="compositionally biased region" description="Acidic residues" evidence="2">
    <location>
        <begin position="129"/>
        <end position="157"/>
    </location>
</feature>
<feature type="region of interest" description="Disordered" evidence="2">
    <location>
        <begin position="87"/>
        <end position="157"/>
    </location>
</feature>
<gene>
    <name evidence="3" type="ORF">FA10DRAFT_287123</name>
</gene>
<feature type="compositionally biased region" description="Low complexity" evidence="2">
    <location>
        <begin position="1"/>
        <end position="21"/>
    </location>
</feature>
<dbReference type="GO" id="GO:0008270">
    <property type="term" value="F:zinc ion binding"/>
    <property type="evidence" value="ECO:0007669"/>
    <property type="project" value="InterPro"/>
</dbReference>
<sequence length="157" mass="17455">MFPSRIGSSSKADASSSSSGRKCQKCLQTGHASFECKNPRAYQSRPTRSQAFEDAKVQKKLRDRQQAVKVPEELLLKRHGTADAILAKRAAERATEEGATSKGKDKVQNTGRRGRSSSSSSSGSLRLEEEVESEQEEVEDLLESEPQQEQEQEQEQR</sequence>
<dbReference type="GO" id="GO:0006397">
    <property type="term" value="P:mRNA processing"/>
    <property type="evidence" value="ECO:0007669"/>
    <property type="project" value="UniProtKB-KW"/>
</dbReference>
<feature type="region of interest" description="Disordered" evidence="2">
    <location>
        <begin position="1"/>
        <end position="22"/>
    </location>
</feature>
<dbReference type="AlphaFoldDB" id="A0A316YMD6"/>
<name>A0A316YMD6_9BASI</name>
<dbReference type="Proteomes" id="UP000245768">
    <property type="component" value="Unassembled WGS sequence"/>
</dbReference>
<evidence type="ECO:0000256" key="2">
    <source>
        <dbReference type="SAM" id="MobiDB-lite"/>
    </source>
</evidence>
<accession>A0A316YMD6</accession>